<evidence type="ECO:0000256" key="10">
    <source>
        <dbReference type="ARBA" id="ARBA00042242"/>
    </source>
</evidence>
<evidence type="ECO:0000256" key="13">
    <source>
        <dbReference type="PROSITE-ProRule" id="PRU00409"/>
    </source>
</evidence>
<dbReference type="Gene3D" id="3.40.50.20">
    <property type="match status" value="1"/>
</dbReference>
<dbReference type="Pfam" id="PF02844">
    <property type="entry name" value="GARS_N"/>
    <property type="match status" value="1"/>
</dbReference>
<keyword evidence="7 12" id="KW-0658">Purine biosynthesis</keyword>
<dbReference type="PANTHER" id="PTHR43472:SF1">
    <property type="entry name" value="PHOSPHORIBOSYLAMINE--GLYCINE LIGASE, CHLOROPLASTIC"/>
    <property type="match status" value="1"/>
</dbReference>
<comment type="cofactor">
    <cofactor evidence="1">
        <name>Mn(2+)</name>
        <dbReference type="ChEBI" id="CHEBI:29035"/>
    </cofactor>
</comment>
<dbReference type="SUPFAM" id="SSF51246">
    <property type="entry name" value="Rudiment single hybrid motif"/>
    <property type="match status" value="1"/>
</dbReference>
<evidence type="ECO:0000256" key="7">
    <source>
        <dbReference type="ARBA" id="ARBA00022755"/>
    </source>
</evidence>
<evidence type="ECO:0000313" key="16">
    <source>
        <dbReference type="Proteomes" id="UP001218231"/>
    </source>
</evidence>
<dbReference type="Gene3D" id="3.90.600.10">
    <property type="entry name" value="Phosphoribosylglycinamide synthetase, C-terminal domain"/>
    <property type="match status" value="1"/>
</dbReference>
<dbReference type="InterPro" id="IPR011761">
    <property type="entry name" value="ATP-grasp"/>
</dbReference>
<dbReference type="SMART" id="SM01210">
    <property type="entry name" value="GARS_C"/>
    <property type="match status" value="1"/>
</dbReference>
<dbReference type="PROSITE" id="PS00184">
    <property type="entry name" value="GARS"/>
    <property type="match status" value="1"/>
</dbReference>
<dbReference type="EMBL" id="CP117417">
    <property type="protein sequence ID" value="WCT77347.1"/>
    <property type="molecule type" value="Genomic_DNA"/>
</dbReference>
<comment type="pathway">
    <text evidence="3 12">Purine metabolism; IMP biosynthesis via de novo pathway; N(1)-(5-phospho-D-ribosyl)glycinamide from 5-phospho-alpha-D-ribose 1-diphosphate: step 2/2.</text>
</comment>
<dbReference type="InterPro" id="IPR037123">
    <property type="entry name" value="PRibGlycinamide_synth_C_sf"/>
</dbReference>
<keyword evidence="16" id="KW-1185">Reference proteome</keyword>
<dbReference type="InterPro" id="IPR011054">
    <property type="entry name" value="Rudment_hybrid_motif"/>
</dbReference>
<dbReference type="NCBIfam" id="TIGR00877">
    <property type="entry name" value="purD"/>
    <property type="match status" value="1"/>
</dbReference>
<evidence type="ECO:0000256" key="3">
    <source>
        <dbReference type="ARBA" id="ARBA00005174"/>
    </source>
</evidence>
<dbReference type="InterPro" id="IPR020561">
    <property type="entry name" value="PRibGlycinamid_synth_ATP-grasp"/>
</dbReference>
<evidence type="ECO:0000256" key="4">
    <source>
        <dbReference type="ARBA" id="ARBA00013255"/>
    </source>
</evidence>
<dbReference type="HAMAP" id="MF_00138">
    <property type="entry name" value="GARS"/>
    <property type="match status" value="1"/>
</dbReference>
<dbReference type="EC" id="6.3.4.13" evidence="4 12"/>
<dbReference type="SMART" id="SM01209">
    <property type="entry name" value="GARS_A"/>
    <property type="match status" value="1"/>
</dbReference>
<feature type="domain" description="ATP-grasp" evidence="14">
    <location>
        <begin position="110"/>
        <end position="313"/>
    </location>
</feature>
<accession>A0ABY7TVS8</accession>
<reference evidence="15 16" key="1">
    <citation type="submission" date="2023-02" db="EMBL/GenBank/DDBJ databases">
        <title>Genome sequence of Novosphingobium humi KACC 19094.</title>
        <authorList>
            <person name="Kim S."/>
            <person name="Heo J."/>
            <person name="Kwon S.-W."/>
        </authorList>
    </citation>
    <scope>NUCLEOTIDE SEQUENCE [LARGE SCALE GENOMIC DNA]</scope>
    <source>
        <strain evidence="15 16">KACC 19094</strain>
    </source>
</reference>
<organism evidence="15 16">
    <name type="scientific">Novosphingobium humi</name>
    <dbReference type="NCBI Taxonomy" id="2282397"/>
    <lineage>
        <taxon>Bacteria</taxon>
        <taxon>Pseudomonadati</taxon>
        <taxon>Pseudomonadota</taxon>
        <taxon>Alphaproteobacteria</taxon>
        <taxon>Sphingomonadales</taxon>
        <taxon>Sphingomonadaceae</taxon>
        <taxon>Novosphingobium</taxon>
    </lineage>
</organism>
<comment type="catalytic activity">
    <reaction evidence="12">
        <text>5-phospho-beta-D-ribosylamine + glycine + ATP = N(1)-(5-phospho-beta-D-ribosyl)glycinamide + ADP + phosphate + H(+)</text>
        <dbReference type="Rhea" id="RHEA:17453"/>
        <dbReference type="ChEBI" id="CHEBI:15378"/>
        <dbReference type="ChEBI" id="CHEBI:30616"/>
        <dbReference type="ChEBI" id="CHEBI:43474"/>
        <dbReference type="ChEBI" id="CHEBI:57305"/>
        <dbReference type="ChEBI" id="CHEBI:58681"/>
        <dbReference type="ChEBI" id="CHEBI:143788"/>
        <dbReference type="ChEBI" id="CHEBI:456216"/>
        <dbReference type="EC" id="6.3.4.13"/>
    </reaction>
</comment>
<dbReference type="Gene3D" id="3.30.470.20">
    <property type="entry name" value="ATP-grasp fold, B domain"/>
    <property type="match status" value="1"/>
</dbReference>
<evidence type="ECO:0000256" key="5">
    <source>
        <dbReference type="ARBA" id="ARBA00022598"/>
    </source>
</evidence>
<dbReference type="InterPro" id="IPR020562">
    <property type="entry name" value="PRibGlycinamide_synth_N"/>
</dbReference>
<evidence type="ECO:0000256" key="9">
    <source>
        <dbReference type="ARBA" id="ARBA00038345"/>
    </source>
</evidence>
<dbReference type="InterPro" id="IPR000115">
    <property type="entry name" value="PRibGlycinamide_synth"/>
</dbReference>
<dbReference type="SUPFAM" id="SSF56059">
    <property type="entry name" value="Glutathione synthetase ATP-binding domain-like"/>
    <property type="match status" value="1"/>
</dbReference>
<dbReference type="SUPFAM" id="SSF52440">
    <property type="entry name" value="PreATP-grasp domain"/>
    <property type="match status" value="1"/>
</dbReference>
<evidence type="ECO:0000256" key="2">
    <source>
        <dbReference type="ARBA" id="ARBA00001946"/>
    </source>
</evidence>
<dbReference type="InterPro" id="IPR020560">
    <property type="entry name" value="PRibGlycinamide_synth_C-dom"/>
</dbReference>
<dbReference type="Pfam" id="PF01071">
    <property type="entry name" value="GARS_A"/>
    <property type="match status" value="1"/>
</dbReference>
<evidence type="ECO:0000256" key="12">
    <source>
        <dbReference type="HAMAP-Rule" id="MF_00138"/>
    </source>
</evidence>
<dbReference type="InterPro" id="IPR020559">
    <property type="entry name" value="PRibGlycinamide_synth_CS"/>
</dbReference>
<dbReference type="RefSeq" id="WP_273617725.1">
    <property type="nucleotide sequence ID" value="NZ_CP117417.1"/>
</dbReference>
<dbReference type="PROSITE" id="PS50975">
    <property type="entry name" value="ATP_GRASP"/>
    <property type="match status" value="1"/>
</dbReference>
<keyword evidence="6 13" id="KW-0547">Nucleotide-binding</keyword>
<comment type="similarity">
    <text evidence="9 12">Belongs to the GARS family.</text>
</comment>
<proteinExistence type="inferred from homology"/>
<evidence type="ECO:0000256" key="6">
    <source>
        <dbReference type="ARBA" id="ARBA00022741"/>
    </source>
</evidence>
<protein>
    <recommendedName>
        <fullName evidence="4 12">Phosphoribosylamine--glycine ligase</fullName>
        <ecNumber evidence="4 12">6.3.4.13</ecNumber>
    </recommendedName>
    <alternativeName>
        <fullName evidence="12">GARS</fullName>
    </alternativeName>
    <alternativeName>
        <fullName evidence="10 12">Glycinamide ribonucleotide synthetase</fullName>
    </alternativeName>
    <alternativeName>
        <fullName evidence="11 12">Phosphoribosylglycinamide synthetase</fullName>
    </alternativeName>
</protein>
<evidence type="ECO:0000259" key="14">
    <source>
        <dbReference type="PROSITE" id="PS50975"/>
    </source>
</evidence>
<evidence type="ECO:0000256" key="11">
    <source>
        <dbReference type="ARBA" id="ARBA00042864"/>
    </source>
</evidence>
<dbReference type="Proteomes" id="UP001218231">
    <property type="component" value="Chromosome"/>
</dbReference>
<sequence length="426" mass="43926">MNILLLGSGGREHALAWRLSQSSLLANGGKLFAAPGNPGIGEHAELVSLDAGDHDAVLAFCEEQRIGFVVVGPEAPLVDGLGDALRGAGVPVFGPNKDAAQLEGSKGFTKDLCARANIPTAGYQRVTSLEQALSVLDQFGAPVVVKADGLAAGKGVTVAMTMDEAQEAVRDIFAGRFGDAEAVIEEFMEGEEASFFALTDGATIVPFASAQDHKRVGDGDTGPNTGGMGAYSPAPVLTAELQAEVMTRIIAPTVKTLADEGMAYSGVLFAGLMLTREGPKLIEYNARFGDPECQVMLSRLTSDLGELLYACATDRLGSIPAPQFSDDTALTVVMAADGYPGTPKKGGAIEGIEAAQADGAKVFHAGTAMANGALVAAGGRVLNVTARGANVTAAQAAAYAAVDAIKAPELFCRRDIGWREVAREAE</sequence>
<name>A0ABY7TVS8_9SPHN</name>
<keyword evidence="8 13" id="KW-0067">ATP-binding</keyword>
<evidence type="ECO:0000256" key="8">
    <source>
        <dbReference type="ARBA" id="ARBA00022840"/>
    </source>
</evidence>
<evidence type="ECO:0000313" key="15">
    <source>
        <dbReference type="EMBL" id="WCT77347.1"/>
    </source>
</evidence>
<keyword evidence="5 12" id="KW-0436">Ligase</keyword>
<dbReference type="InterPro" id="IPR013815">
    <property type="entry name" value="ATP_grasp_subdomain_1"/>
</dbReference>
<dbReference type="GO" id="GO:0004637">
    <property type="term" value="F:phosphoribosylamine-glycine ligase activity"/>
    <property type="evidence" value="ECO:0007669"/>
    <property type="project" value="UniProtKB-EC"/>
</dbReference>
<evidence type="ECO:0000256" key="1">
    <source>
        <dbReference type="ARBA" id="ARBA00001936"/>
    </source>
</evidence>
<dbReference type="Gene3D" id="3.30.1490.20">
    <property type="entry name" value="ATP-grasp fold, A domain"/>
    <property type="match status" value="1"/>
</dbReference>
<gene>
    <name evidence="12 15" type="primary">purD</name>
    <name evidence="15" type="ORF">PQ457_15740</name>
</gene>
<comment type="cofactor">
    <cofactor evidence="2">
        <name>Mg(2+)</name>
        <dbReference type="ChEBI" id="CHEBI:18420"/>
    </cofactor>
</comment>
<dbReference type="Pfam" id="PF02843">
    <property type="entry name" value="GARS_C"/>
    <property type="match status" value="1"/>
</dbReference>
<dbReference type="PANTHER" id="PTHR43472">
    <property type="entry name" value="PHOSPHORIBOSYLAMINE--GLYCINE LIGASE"/>
    <property type="match status" value="1"/>
</dbReference>
<dbReference type="InterPro" id="IPR016185">
    <property type="entry name" value="PreATP-grasp_dom_sf"/>
</dbReference>